<feature type="region of interest" description="Disordered" evidence="1">
    <location>
        <begin position="554"/>
        <end position="609"/>
    </location>
</feature>
<reference evidence="2" key="1">
    <citation type="submission" date="2020-05" db="UniProtKB">
        <authorList>
            <consortium name="EnsemblMetazoa"/>
        </authorList>
    </citation>
    <scope>IDENTIFICATION</scope>
    <source>
        <strain evidence="2">Aabys</strain>
    </source>
</reference>
<feature type="compositionally biased region" description="Polar residues" evidence="1">
    <location>
        <begin position="563"/>
        <end position="589"/>
    </location>
</feature>
<evidence type="ECO:0000256" key="1">
    <source>
        <dbReference type="SAM" id="MobiDB-lite"/>
    </source>
</evidence>
<feature type="compositionally biased region" description="Low complexity" evidence="1">
    <location>
        <begin position="124"/>
        <end position="139"/>
    </location>
</feature>
<sequence>DRSTELTTPASVSESVTTHPTDSTSDFETTLSSFSTTEPDLPTDSGVASETGTMFFPVSLAPLMSFGFNVILPTIAPETTTAMTDSDFESGSGAQTATAPVSVSTGVPQPPCIHTTTPRPYCPPDTASPKPSTTTPASLLSYPYPIQQLLSKLTPSPRVAFRHNVGNKYGSYIEGDVNNHIVIASARAATDSAKRKPHASNLSKLFELFKSPGSETTPSDDSDTTPGPGSETTPTEGSDTTPSDGSDTTPGPGSETTPTEGSDTTPSDGSDTTPGPGSDTTPGPGSETTPTEGSDTTPSDGSDTTTSPGSETTPTEGFETTPTDGSDTTPGPGSETTPTNGAETTPTDGSDTTPSPGSETTPTDGSGATPSDGSDTTPGPGSETTPADGSDTTPGPDSETTPTDGSDTTPSDGSNTTPGPGSETTPTDGSDNTPTDGSDTTPSDGSDTTPGPGFETTQTYGSLESETTTSEDRSTELTTPASVSESVTTHPTDSTSDFETTLSSFSTTEPDLPTDSGVASETGTMFFPVSLAPLMSFGFNVILPTIAPETTTAMTDSDFESGSGAQTATAPVSVSTGVTQPPCIHTTTPRPYCPPDTASPKPSTTTPASLLSYPYPIQQLLSKLTPSPRVAFRHNVGNKYGSYIEGDVNNHIVIASAGAATDSAKRKPHASNLSKLFELFKSRHSRKRQ</sequence>
<feature type="compositionally biased region" description="Polar residues" evidence="1">
    <location>
        <begin position="92"/>
        <end position="107"/>
    </location>
</feature>
<dbReference type="VEuPathDB" id="VectorBase:MDOA010526"/>
<feature type="compositionally biased region" description="Low complexity" evidence="1">
    <location>
        <begin position="595"/>
        <end position="609"/>
    </location>
</feature>
<dbReference type="STRING" id="7370.A0A1I8N1C0"/>
<feature type="compositionally biased region" description="Polar residues" evidence="1">
    <location>
        <begin position="480"/>
        <end position="491"/>
    </location>
</feature>
<feature type="compositionally biased region" description="Low complexity" evidence="1">
    <location>
        <begin position="21"/>
        <end position="38"/>
    </location>
</feature>
<feature type="compositionally biased region" description="Low complexity" evidence="1">
    <location>
        <begin position="492"/>
        <end position="509"/>
    </location>
</feature>
<organism evidence="2">
    <name type="scientific">Musca domestica</name>
    <name type="common">House fly</name>
    <dbReference type="NCBI Taxonomy" id="7370"/>
    <lineage>
        <taxon>Eukaryota</taxon>
        <taxon>Metazoa</taxon>
        <taxon>Ecdysozoa</taxon>
        <taxon>Arthropoda</taxon>
        <taxon>Hexapoda</taxon>
        <taxon>Insecta</taxon>
        <taxon>Pterygota</taxon>
        <taxon>Neoptera</taxon>
        <taxon>Endopterygota</taxon>
        <taxon>Diptera</taxon>
        <taxon>Brachycera</taxon>
        <taxon>Muscomorpha</taxon>
        <taxon>Muscoidea</taxon>
        <taxon>Muscidae</taxon>
        <taxon>Musca</taxon>
    </lineage>
</organism>
<feature type="region of interest" description="Disordered" evidence="1">
    <location>
        <begin position="1"/>
        <end position="48"/>
    </location>
</feature>
<dbReference type="VEuPathDB" id="VectorBase:MDOMA2_021184"/>
<feature type="region of interest" description="Disordered" evidence="1">
    <location>
        <begin position="83"/>
        <end position="139"/>
    </location>
</feature>
<accession>A0A1I8N1C0</accession>
<feature type="compositionally biased region" description="Low complexity" evidence="1">
    <location>
        <begin position="224"/>
        <end position="367"/>
    </location>
</feature>
<feature type="compositionally biased region" description="Polar residues" evidence="1">
    <location>
        <begin position="1"/>
        <end position="20"/>
    </location>
</feature>
<feature type="region of interest" description="Disordered" evidence="1">
    <location>
        <begin position="210"/>
        <end position="519"/>
    </location>
</feature>
<dbReference type="AlphaFoldDB" id="A0A1I8N1C0"/>
<feature type="compositionally biased region" description="Polar residues" evidence="1">
    <location>
        <begin position="368"/>
        <end position="395"/>
    </location>
</feature>
<name>A0A1I8N1C0_MUSDO</name>
<evidence type="ECO:0000313" key="2">
    <source>
        <dbReference type="EnsemblMetazoa" id="MDOA010526-PA"/>
    </source>
</evidence>
<feature type="compositionally biased region" description="Low complexity" evidence="1">
    <location>
        <begin position="396"/>
        <end position="453"/>
    </location>
</feature>
<protein>
    <submittedName>
        <fullName evidence="2">Uncharacterized protein</fullName>
    </submittedName>
</protein>
<dbReference type="EnsemblMetazoa" id="MDOA010526-RA">
    <property type="protein sequence ID" value="MDOA010526-PA"/>
    <property type="gene ID" value="MDOA010526"/>
</dbReference>
<proteinExistence type="predicted"/>